<dbReference type="InterPro" id="IPR006047">
    <property type="entry name" value="GH13_cat_dom"/>
</dbReference>
<keyword evidence="5" id="KW-1185">Reference proteome</keyword>
<name>M1VA57_CYAM1</name>
<dbReference type="Proteomes" id="UP000007014">
    <property type="component" value="Chromosome 2"/>
</dbReference>
<gene>
    <name evidence="4" type="ORF">CYME_CMB158C</name>
</gene>
<dbReference type="eggNOG" id="KOG0471">
    <property type="taxonomic scope" value="Eukaryota"/>
</dbReference>
<evidence type="ECO:0000313" key="4">
    <source>
        <dbReference type="EMBL" id="BAM78952.1"/>
    </source>
</evidence>
<feature type="compositionally biased region" description="Low complexity" evidence="2">
    <location>
        <begin position="18"/>
        <end position="35"/>
    </location>
</feature>
<dbReference type="OrthoDB" id="1740265at2759"/>
<dbReference type="SUPFAM" id="SSF51445">
    <property type="entry name" value="(Trans)glycosidases"/>
    <property type="match status" value="1"/>
</dbReference>
<reference evidence="4 5" key="2">
    <citation type="journal article" date="2007" name="BMC Biol.">
        <title>A 100%-complete sequence reveals unusually simple genomic features in the hot-spring red alga Cyanidioschyzon merolae.</title>
        <authorList>
            <person name="Nozaki H."/>
            <person name="Takano H."/>
            <person name="Misumi O."/>
            <person name="Terasawa K."/>
            <person name="Matsuzaki M."/>
            <person name="Maruyama S."/>
            <person name="Nishida K."/>
            <person name="Yagisawa F."/>
            <person name="Yoshida Y."/>
            <person name="Fujiwara T."/>
            <person name="Takio S."/>
            <person name="Tamura K."/>
            <person name="Chung S.J."/>
            <person name="Nakamura S."/>
            <person name="Kuroiwa H."/>
            <person name="Tanaka K."/>
            <person name="Sato N."/>
            <person name="Kuroiwa T."/>
        </authorList>
    </citation>
    <scope>NUCLEOTIDE SEQUENCE [LARGE SCALE GENOMIC DNA]</scope>
    <source>
        <strain evidence="4 5">10D</strain>
    </source>
</reference>
<feature type="coiled-coil region" evidence="1">
    <location>
        <begin position="71"/>
        <end position="98"/>
    </location>
</feature>
<accession>M1VA57</accession>
<dbReference type="STRING" id="280699.M1VA57"/>
<dbReference type="Pfam" id="PF00128">
    <property type="entry name" value="Alpha-amylase"/>
    <property type="match status" value="1"/>
</dbReference>
<dbReference type="InterPro" id="IPR045857">
    <property type="entry name" value="O16G_dom_2"/>
</dbReference>
<dbReference type="SMART" id="SM00642">
    <property type="entry name" value="Aamy"/>
    <property type="match status" value="1"/>
</dbReference>
<dbReference type="KEGG" id="cme:CYME_CMB158C"/>
<dbReference type="PANTHER" id="PTHR10357">
    <property type="entry name" value="ALPHA-AMYLASE FAMILY MEMBER"/>
    <property type="match status" value="1"/>
</dbReference>
<dbReference type="HOGENOM" id="CLU_352486_0_0_1"/>
<keyword evidence="1" id="KW-0175">Coiled coil</keyword>
<dbReference type="PANTHER" id="PTHR10357:SF219">
    <property type="entry name" value="MALTOSE ALPHA-D-GLUCOSYLTRANSFERASE"/>
    <property type="match status" value="1"/>
</dbReference>
<dbReference type="EMBL" id="AP006484">
    <property type="protein sequence ID" value="BAM78952.1"/>
    <property type="molecule type" value="Genomic_DNA"/>
</dbReference>
<feature type="region of interest" description="Disordered" evidence="2">
    <location>
        <begin position="1"/>
        <end position="43"/>
    </location>
</feature>
<feature type="domain" description="Glycosyl hydrolase family 13 catalytic" evidence="3">
    <location>
        <begin position="198"/>
        <end position="632"/>
    </location>
</feature>
<dbReference type="Gene3D" id="3.20.20.80">
    <property type="entry name" value="Glycosidases"/>
    <property type="match status" value="2"/>
</dbReference>
<protein>
    <submittedName>
        <fullName evidence="4">Similar to trehalose synthase</fullName>
    </submittedName>
</protein>
<sequence length="798" mass="89781">MEAEQKPTKDVTTGRTDGSASTEESATASVAGSAERNTSASRAATCCGADALPSSRAVLARNVSESPDQSAETLVARLAATKAELERTRSEYAAYRESVQRTLALILPEKPFVIAFEALRRGYTTVRDTQIVRDMCQRVNGPQWDAIFESFYQAVLYYRELRPSSLVQRDADLPQDWFREPWYCLYPQFMGTEQDDVLAKVHSFRDLIDLLPYWEALGIRNLSLLPHYDSDWADGGYDVRAYRPHPALGGLEAFQEFVSAATQRGFRLMTEAIFSHTATDHEWFQRALRGESRYLRYYLRRDGREKIGEYERNGEVICRYRDPDGTITERICLFPDIDRTHGLWVQVKRQNGSVASEKNETSTETVQFYRTFLPFQVDLNLQNPDVLQEFFHLLGEELQLGILGKRIDAVAHWVKRPGTPGDGLPETHTLLALFKSFIHHLCPRAVLMPEAVRPNHIASQYAGIGTELCGNTRSSEGDLVLCFELQAALREMLWFRRTAPWWRVVLQLPKLPAGADWCVPFAHHDDIYLGFFEPSVRADAVQWIRTCGGLVYRGGISAACSEYDLLARDPRRLGLAFFILLVGVGTPFLYQGLELGMSSSFDYARLQMQRRYERLKKCGVLVAEGACMDPRDLHRGPIPRALLWEALEQSEAQGYQVPTRLGFGVAILRQLNALRSARPSLRSGSIQPIDTGRAEIIAFIRHHGSRDGPLLCAANLSDSEVEMVTPSWQLGAYLGTNTATDLVCSDLLRDAGTFAVPDGEREASGAQKRLRLQGTGYVLRLEPLAMQILEPSKPTRQK</sequence>
<evidence type="ECO:0000259" key="3">
    <source>
        <dbReference type="SMART" id="SM00642"/>
    </source>
</evidence>
<dbReference type="Gramene" id="CMB158CT">
    <property type="protein sequence ID" value="CMB158CT"/>
    <property type="gene ID" value="CMB158C"/>
</dbReference>
<evidence type="ECO:0000256" key="1">
    <source>
        <dbReference type="SAM" id="Coils"/>
    </source>
</evidence>
<dbReference type="RefSeq" id="XP_005535238.1">
    <property type="nucleotide sequence ID" value="XM_005535181.1"/>
</dbReference>
<dbReference type="InterPro" id="IPR017853">
    <property type="entry name" value="GH"/>
</dbReference>
<dbReference type="GO" id="GO:0005975">
    <property type="term" value="P:carbohydrate metabolic process"/>
    <property type="evidence" value="ECO:0007669"/>
    <property type="project" value="InterPro"/>
</dbReference>
<organism evidence="4 5">
    <name type="scientific">Cyanidioschyzon merolae (strain NIES-3377 / 10D)</name>
    <name type="common">Unicellular red alga</name>
    <dbReference type="NCBI Taxonomy" id="280699"/>
    <lineage>
        <taxon>Eukaryota</taxon>
        <taxon>Rhodophyta</taxon>
        <taxon>Bangiophyceae</taxon>
        <taxon>Cyanidiales</taxon>
        <taxon>Cyanidiaceae</taxon>
        <taxon>Cyanidioschyzon</taxon>
    </lineage>
</organism>
<evidence type="ECO:0000256" key="2">
    <source>
        <dbReference type="SAM" id="MobiDB-lite"/>
    </source>
</evidence>
<proteinExistence type="predicted"/>
<dbReference type="OMA" id="FMSAANE"/>
<dbReference type="AlphaFoldDB" id="M1VA57"/>
<dbReference type="Gene3D" id="3.90.400.10">
    <property type="entry name" value="Oligo-1,6-glucosidase, Domain 2"/>
    <property type="match status" value="1"/>
</dbReference>
<dbReference type="GeneID" id="16992360"/>
<reference evidence="4 5" key="1">
    <citation type="journal article" date="2004" name="Nature">
        <title>Genome sequence of the ultrasmall unicellular red alga Cyanidioschyzon merolae 10D.</title>
        <authorList>
            <person name="Matsuzaki M."/>
            <person name="Misumi O."/>
            <person name="Shin-i T."/>
            <person name="Maruyama S."/>
            <person name="Takahara M."/>
            <person name="Miyagishima S."/>
            <person name="Mori T."/>
            <person name="Nishida K."/>
            <person name="Yagisawa F."/>
            <person name="Nishida K."/>
            <person name="Yoshida Y."/>
            <person name="Nishimura Y."/>
            <person name="Nakao S."/>
            <person name="Kobayashi T."/>
            <person name="Momoyama Y."/>
            <person name="Higashiyama T."/>
            <person name="Minoda A."/>
            <person name="Sano M."/>
            <person name="Nomoto H."/>
            <person name="Oishi K."/>
            <person name="Hayashi H."/>
            <person name="Ohta F."/>
            <person name="Nishizaka S."/>
            <person name="Haga S."/>
            <person name="Miura S."/>
            <person name="Morishita T."/>
            <person name="Kabeya Y."/>
            <person name="Terasawa K."/>
            <person name="Suzuki Y."/>
            <person name="Ishii Y."/>
            <person name="Asakawa S."/>
            <person name="Takano H."/>
            <person name="Ohta N."/>
            <person name="Kuroiwa H."/>
            <person name="Tanaka K."/>
            <person name="Shimizu N."/>
            <person name="Sugano S."/>
            <person name="Sato N."/>
            <person name="Nozaki H."/>
            <person name="Ogasawara N."/>
            <person name="Kohara Y."/>
            <person name="Kuroiwa T."/>
        </authorList>
    </citation>
    <scope>NUCLEOTIDE SEQUENCE [LARGE SCALE GENOMIC DNA]</scope>
    <source>
        <strain evidence="4 5">10D</strain>
    </source>
</reference>
<evidence type="ECO:0000313" key="5">
    <source>
        <dbReference type="Proteomes" id="UP000007014"/>
    </source>
</evidence>